<gene>
    <name evidence="2" type="ORF">JT362_22815</name>
</gene>
<organism evidence="2 3">
    <name type="scientific">Actinophytocola gossypii</name>
    <dbReference type="NCBI Taxonomy" id="2812003"/>
    <lineage>
        <taxon>Bacteria</taxon>
        <taxon>Bacillati</taxon>
        <taxon>Actinomycetota</taxon>
        <taxon>Actinomycetes</taxon>
        <taxon>Pseudonocardiales</taxon>
        <taxon>Pseudonocardiaceae</taxon>
    </lineage>
</organism>
<protein>
    <recommendedName>
        <fullName evidence="4">ESX-1 secretion-associated protein</fullName>
    </recommendedName>
</protein>
<dbReference type="EMBL" id="JAFFZE010000016">
    <property type="protein sequence ID" value="MCT2585954.1"/>
    <property type="molecule type" value="Genomic_DNA"/>
</dbReference>
<comment type="caution">
    <text evidence="2">The sequence shown here is derived from an EMBL/GenBank/DDBJ whole genome shotgun (WGS) entry which is preliminary data.</text>
</comment>
<sequence length="105" mass="10802">MPDGYQVEPATLRDASNRIYEGSDGVGDAAALLSVAQLVPAALGEVAAADELATAFATFVGEHGDDLRHGSVWVNDAADGLVASADDYERRDENATTGLHAAEAS</sequence>
<reference evidence="2 3" key="1">
    <citation type="submission" date="2021-02" db="EMBL/GenBank/DDBJ databases">
        <title>Actinophytocola xerophila sp. nov., isolated from soil of cotton cropping field.</title>
        <authorList>
            <person name="Huang R."/>
            <person name="Chen X."/>
            <person name="Ge X."/>
            <person name="Liu W."/>
        </authorList>
    </citation>
    <scope>NUCLEOTIDE SEQUENCE [LARGE SCALE GENOMIC DNA]</scope>
    <source>
        <strain evidence="2 3">S1-96</strain>
    </source>
</reference>
<dbReference type="Proteomes" id="UP001156441">
    <property type="component" value="Unassembled WGS sequence"/>
</dbReference>
<evidence type="ECO:0000313" key="2">
    <source>
        <dbReference type="EMBL" id="MCT2585954.1"/>
    </source>
</evidence>
<dbReference type="RefSeq" id="WP_260193698.1">
    <property type="nucleotide sequence ID" value="NZ_JAFFZE010000016.1"/>
</dbReference>
<accession>A0ABT2JF97</accession>
<keyword evidence="3" id="KW-1185">Reference proteome</keyword>
<proteinExistence type="predicted"/>
<evidence type="ECO:0000256" key="1">
    <source>
        <dbReference type="SAM" id="MobiDB-lite"/>
    </source>
</evidence>
<evidence type="ECO:0000313" key="3">
    <source>
        <dbReference type="Proteomes" id="UP001156441"/>
    </source>
</evidence>
<name>A0ABT2JF97_9PSEU</name>
<feature type="region of interest" description="Disordered" evidence="1">
    <location>
        <begin position="84"/>
        <end position="105"/>
    </location>
</feature>
<evidence type="ECO:0008006" key="4">
    <source>
        <dbReference type="Google" id="ProtNLM"/>
    </source>
</evidence>